<evidence type="ECO:0000259" key="3">
    <source>
        <dbReference type="PROSITE" id="PS50937"/>
    </source>
</evidence>
<evidence type="ECO:0000313" key="5">
    <source>
        <dbReference type="Proteomes" id="UP000295560"/>
    </source>
</evidence>
<dbReference type="InterPro" id="IPR010499">
    <property type="entry name" value="AraC_E-bd"/>
</dbReference>
<feature type="domain" description="HTH merR-type" evidence="3">
    <location>
        <begin position="4"/>
        <end position="74"/>
    </location>
</feature>
<name>A0A4R1HN42_PSEEN</name>
<sequence length="275" mass="29766">MTALLSIGEFATVTHLSVKTLRHYHDSGLLAPERVDPGSGYRYYSPDQIATAQVIRRFRDLDMPVRDIARLLTAAVDERAALLTDHLERLERRLAATTDAVRTLHRLLAPDPPRLHVEHRHQPARRVTGIVGDVPHDGVLDWYAAAVAEIDDAVAAAGARAVGPPGGLYDNALFTHGAGRATVFVPTDAGVHTGRVEPLDLPARDLAVTVHHGPHDDIDVTYGALGTYLVEHAMVVDGPVHETYLVGPRDVDDPSAWRTEIGWPVFSTTPGTGPA</sequence>
<dbReference type="PROSITE" id="PS50937">
    <property type="entry name" value="HTH_MERR_2"/>
    <property type="match status" value="1"/>
</dbReference>
<keyword evidence="2" id="KW-0175">Coiled coil</keyword>
<dbReference type="CDD" id="cd01107">
    <property type="entry name" value="HTH_BmrR"/>
    <property type="match status" value="1"/>
</dbReference>
<dbReference type="AlphaFoldDB" id="A0A4R1HN42"/>
<feature type="coiled-coil region" evidence="2">
    <location>
        <begin position="80"/>
        <end position="107"/>
    </location>
</feature>
<dbReference type="InterPro" id="IPR029442">
    <property type="entry name" value="GyrI-like"/>
</dbReference>
<evidence type="ECO:0000256" key="2">
    <source>
        <dbReference type="SAM" id="Coils"/>
    </source>
</evidence>
<dbReference type="SMART" id="SM00871">
    <property type="entry name" value="AraC_E_bind"/>
    <property type="match status" value="1"/>
</dbReference>
<dbReference type="InterPro" id="IPR009061">
    <property type="entry name" value="DNA-bd_dom_put_sf"/>
</dbReference>
<dbReference type="SUPFAM" id="SSF55136">
    <property type="entry name" value="Probable bacterial effector-binding domain"/>
    <property type="match status" value="1"/>
</dbReference>
<dbReference type="SUPFAM" id="SSF46955">
    <property type="entry name" value="Putative DNA-binding domain"/>
    <property type="match status" value="1"/>
</dbReference>
<dbReference type="PANTHER" id="PTHR30204:SF97">
    <property type="entry name" value="MERR FAMILY REGULATORY PROTEIN"/>
    <property type="match status" value="1"/>
</dbReference>
<protein>
    <submittedName>
        <fullName evidence="4">DNA-binding transcriptional MerR regulator</fullName>
    </submittedName>
</protein>
<dbReference type="Pfam" id="PF06445">
    <property type="entry name" value="GyrI-like"/>
    <property type="match status" value="1"/>
</dbReference>
<dbReference type="PANTHER" id="PTHR30204">
    <property type="entry name" value="REDOX-CYCLING DRUG-SENSING TRANSCRIPTIONAL ACTIVATOR SOXR"/>
    <property type="match status" value="1"/>
</dbReference>
<keyword evidence="1 4" id="KW-0238">DNA-binding</keyword>
<accession>A0A4R1HN42</accession>
<dbReference type="RefSeq" id="WP_243653813.1">
    <property type="nucleotide sequence ID" value="NZ_SMFZ01000002.1"/>
</dbReference>
<keyword evidence="5" id="KW-1185">Reference proteome</keyword>
<dbReference type="InterPro" id="IPR011256">
    <property type="entry name" value="Reg_factor_effector_dom_sf"/>
</dbReference>
<proteinExistence type="predicted"/>
<dbReference type="InterPro" id="IPR047057">
    <property type="entry name" value="MerR_fam"/>
</dbReference>
<dbReference type="InterPro" id="IPR000551">
    <property type="entry name" value="MerR-type_HTH_dom"/>
</dbReference>
<evidence type="ECO:0000313" key="4">
    <source>
        <dbReference type="EMBL" id="TCK21770.1"/>
    </source>
</evidence>
<dbReference type="GO" id="GO:0003677">
    <property type="term" value="F:DNA binding"/>
    <property type="evidence" value="ECO:0007669"/>
    <property type="project" value="UniProtKB-KW"/>
</dbReference>
<dbReference type="Pfam" id="PF13411">
    <property type="entry name" value="MerR_1"/>
    <property type="match status" value="1"/>
</dbReference>
<dbReference type="SMART" id="SM00422">
    <property type="entry name" value="HTH_MERR"/>
    <property type="match status" value="1"/>
</dbReference>
<dbReference type="Gene3D" id="1.10.1660.10">
    <property type="match status" value="1"/>
</dbReference>
<comment type="caution">
    <text evidence="4">The sequence shown here is derived from an EMBL/GenBank/DDBJ whole genome shotgun (WGS) entry which is preliminary data.</text>
</comment>
<organism evidence="4 5">
    <name type="scientific">Pseudonocardia endophytica</name>
    <dbReference type="NCBI Taxonomy" id="401976"/>
    <lineage>
        <taxon>Bacteria</taxon>
        <taxon>Bacillati</taxon>
        <taxon>Actinomycetota</taxon>
        <taxon>Actinomycetes</taxon>
        <taxon>Pseudonocardiales</taxon>
        <taxon>Pseudonocardiaceae</taxon>
        <taxon>Pseudonocardia</taxon>
    </lineage>
</organism>
<dbReference type="Gene3D" id="3.20.80.10">
    <property type="entry name" value="Regulatory factor, effector binding domain"/>
    <property type="match status" value="1"/>
</dbReference>
<gene>
    <name evidence="4" type="ORF">EV378_5761</name>
</gene>
<evidence type="ECO:0000256" key="1">
    <source>
        <dbReference type="ARBA" id="ARBA00023125"/>
    </source>
</evidence>
<dbReference type="GO" id="GO:0003700">
    <property type="term" value="F:DNA-binding transcription factor activity"/>
    <property type="evidence" value="ECO:0007669"/>
    <property type="project" value="InterPro"/>
</dbReference>
<dbReference type="Proteomes" id="UP000295560">
    <property type="component" value="Unassembled WGS sequence"/>
</dbReference>
<dbReference type="EMBL" id="SMFZ01000002">
    <property type="protein sequence ID" value="TCK21770.1"/>
    <property type="molecule type" value="Genomic_DNA"/>
</dbReference>
<reference evidence="4 5" key="1">
    <citation type="submission" date="2019-03" db="EMBL/GenBank/DDBJ databases">
        <title>Sequencing the genomes of 1000 actinobacteria strains.</title>
        <authorList>
            <person name="Klenk H.-P."/>
        </authorList>
    </citation>
    <scope>NUCLEOTIDE SEQUENCE [LARGE SCALE GENOMIC DNA]</scope>
    <source>
        <strain evidence="4 5">DSM 44969</strain>
    </source>
</reference>